<evidence type="ECO:0000313" key="2">
    <source>
        <dbReference type="EMBL" id="KCV73176.1"/>
    </source>
</evidence>
<dbReference type="EMBL" id="KB932201">
    <property type="protein sequence ID" value="KCV73176.1"/>
    <property type="molecule type" value="Genomic_DNA"/>
</dbReference>
<name>A0A058ZGT3_FONAL</name>
<dbReference type="GeneID" id="20525444"/>
<feature type="compositionally biased region" description="Pro residues" evidence="1">
    <location>
        <begin position="50"/>
        <end position="64"/>
    </location>
</feature>
<keyword evidence="3" id="KW-1185">Reference proteome</keyword>
<dbReference type="RefSeq" id="XP_009492877.1">
    <property type="nucleotide sequence ID" value="XM_009494602.1"/>
</dbReference>
<reference evidence="2" key="1">
    <citation type="submission" date="2013-04" db="EMBL/GenBank/DDBJ databases">
        <title>The Genome Sequence of Fonticula alba ATCC 38817.</title>
        <authorList>
            <consortium name="The Broad Institute Genomics Platform"/>
            <person name="Russ C."/>
            <person name="Cuomo C."/>
            <person name="Burger G."/>
            <person name="Gray M.W."/>
            <person name="Holland P.W.H."/>
            <person name="King N."/>
            <person name="Lang F.B.F."/>
            <person name="Roger A.J."/>
            <person name="Ruiz-Trillo I."/>
            <person name="Brown M."/>
            <person name="Walker B."/>
            <person name="Young S."/>
            <person name="Zeng Q."/>
            <person name="Gargeya S."/>
            <person name="Fitzgerald M."/>
            <person name="Haas B."/>
            <person name="Abouelleil A."/>
            <person name="Allen A.W."/>
            <person name="Alvarado L."/>
            <person name="Arachchi H.M."/>
            <person name="Berlin A.M."/>
            <person name="Chapman S.B."/>
            <person name="Gainer-Dewar J."/>
            <person name="Goldberg J."/>
            <person name="Griggs A."/>
            <person name="Gujja S."/>
            <person name="Hansen M."/>
            <person name="Howarth C."/>
            <person name="Imamovic A."/>
            <person name="Ireland A."/>
            <person name="Larimer J."/>
            <person name="McCowan C."/>
            <person name="Murphy C."/>
            <person name="Pearson M."/>
            <person name="Poon T.W."/>
            <person name="Priest M."/>
            <person name="Roberts A."/>
            <person name="Saif S."/>
            <person name="Shea T."/>
            <person name="Sisk P."/>
            <person name="Sykes S."/>
            <person name="Wortman J."/>
            <person name="Nusbaum C."/>
            <person name="Birren B."/>
        </authorList>
    </citation>
    <scope>NUCLEOTIDE SEQUENCE [LARGE SCALE GENOMIC DNA]</scope>
    <source>
        <strain evidence="2">ATCC 38817</strain>
    </source>
</reference>
<dbReference type="AlphaFoldDB" id="A0A058ZGT3"/>
<feature type="region of interest" description="Disordered" evidence="1">
    <location>
        <begin position="47"/>
        <end position="84"/>
    </location>
</feature>
<organism evidence="2">
    <name type="scientific">Fonticula alba</name>
    <name type="common">Slime mold</name>
    <dbReference type="NCBI Taxonomy" id="691883"/>
    <lineage>
        <taxon>Eukaryota</taxon>
        <taxon>Rotosphaerida</taxon>
        <taxon>Fonticulaceae</taxon>
        <taxon>Fonticula</taxon>
    </lineage>
</organism>
<sequence>MADSHAVATSLVVEEISRLVFANVTRRLVPPLASKFLRNFTLAPPAISTPAPPAPSTPSVPPAKAPSGPTQIAILGVEPPRPSF</sequence>
<accession>A0A058ZGT3</accession>
<evidence type="ECO:0000313" key="3">
    <source>
        <dbReference type="Proteomes" id="UP000030693"/>
    </source>
</evidence>
<protein>
    <submittedName>
        <fullName evidence="2">Uncharacterized protein</fullName>
    </submittedName>
</protein>
<dbReference type="Proteomes" id="UP000030693">
    <property type="component" value="Unassembled WGS sequence"/>
</dbReference>
<proteinExistence type="predicted"/>
<evidence type="ECO:0000256" key="1">
    <source>
        <dbReference type="SAM" id="MobiDB-lite"/>
    </source>
</evidence>
<gene>
    <name evidence="2" type="ORF">H696_00719</name>
</gene>